<evidence type="ECO:0000256" key="1">
    <source>
        <dbReference type="SAM" id="MobiDB-lite"/>
    </source>
</evidence>
<sequence length="290" mass="30312">MLENVHRSVEEIRFEAYKRVVGGHYMLEASFEVAFGQQAGDIATDVRAFAFGQQAGATDVRASTSAIIFGASPGGGLFGASTSPLDFGGSLSNFTAARAARAEGSAAFRSVRRDVIGRALALSRDTTEGAAFASTLRYEAGGEPFGVEDAPAVNALGTPIGTSEVGGSDALTELERRYQPLVEVTPMPAGSASSLPSSLKRGRPPHKSRNGNMTLPQGRASAASGSGELSRQVIQALTQVNQALPESARMLTNPTAPMHELERALVRAESQASTVEVGLGFGVLALWFRV</sequence>
<accession>A0A7S0SMP9</accession>
<proteinExistence type="predicted"/>
<feature type="compositionally biased region" description="Low complexity" evidence="1">
    <location>
        <begin position="188"/>
        <end position="199"/>
    </location>
</feature>
<reference evidence="2" key="1">
    <citation type="submission" date="2021-01" db="EMBL/GenBank/DDBJ databases">
        <authorList>
            <person name="Corre E."/>
            <person name="Pelletier E."/>
            <person name="Niang G."/>
            <person name="Scheremetjew M."/>
            <person name="Finn R."/>
            <person name="Kale V."/>
            <person name="Holt S."/>
            <person name="Cochrane G."/>
            <person name="Meng A."/>
            <person name="Brown T."/>
            <person name="Cohen L."/>
        </authorList>
    </citation>
    <scope>NUCLEOTIDE SEQUENCE</scope>
    <source>
        <strain evidence="2">SL-175</strain>
    </source>
</reference>
<evidence type="ECO:0000313" key="2">
    <source>
        <dbReference type="EMBL" id="CAD8711518.1"/>
    </source>
</evidence>
<dbReference type="EMBL" id="HBFC01023644">
    <property type="protein sequence ID" value="CAD8711518.1"/>
    <property type="molecule type" value="Transcribed_RNA"/>
</dbReference>
<protein>
    <submittedName>
        <fullName evidence="2">Uncharacterized protein</fullName>
    </submittedName>
</protein>
<feature type="region of interest" description="Disordered" evidence="1">
    <location>
        <begin position="186"/>
        <end position="225"/>
    </location>
</feature>
<gene>
    <name evidence="2" type="ORF">MANT1106_LOCUS14205</name>
</gene>
<feature type="compositionally biased region" description="Basic residues" evidence="1">
    <location>
        <begin position="200"/>
        <end position="209"/>
    </location>
</feature>
<dbReference type="AlphaFoldDB" id="A0A7S0SMP9"/>
<organism evidence="2">
    <name type="scientific">Mantoniella antarctica</name>
    <dbReference type="NCBI Taxonomy" id="81844"/>
    <lineage>
        <taxon>Eukaryota</taxon>
        <taxon>Viridiplantae</taxon>
        <taxon>Chlorophyta</taxon>
        <taxon>Mamiellophyceae</taxon>
        <taxon>Mamiellales</taxon>
        <taxon>Mamiellaceae</taxon>
        <taxon>Mantoniella</taxon>
    </lineage>
</organism>
<name>A0A7S0SMP9_9CHLO</name>